<feature type="transmembrane region" description="Helical" evidence="1">
    <location>
        <begin position="198"/>
        <end position="219"/>
    </location>
</feature>
<feature type="domain" description="DUF6535" evidence="2">
    <location>
        <begin position="42"/>
        <end position="192"/>
    </location>
</feature>
<organism evidence="3 4">
    <name type="scientific">Psilocybe cf. subviscida</name>
    <dbReference type="NCBI Taxonomy" id="2480587"/>
    <lineage>
        <taxon>Eukaryota</taxon>
        <taxon>Fungi</taxon>
        <taxon>Dikarya</taxon>
        <taxon>Basidiomycota</taxon>
        <taxon>Agaricomycotina</taxon>
        <taxon>Agaricomycetes</taxon>
        <taxon>Agaricomycetidae</taxon>
        <taxon>Agaricales</taxon>
        <taxon>Agaricineae</taxon>
        <taxon>Strophariaceae</taxon>
        <taxon>Psilocybe</taxon>
    </lineage>
</organism>
<evidence type="ECO:0000259" key="2">
    <source>
        <dbReference type="Pfam" id="PF20153"/>
    </source>
</evidence>
<accession>A0A8H5BJA5</accession>
<dbReference type="EMBL" id="JAACJJ010000016">
    <property type="protein sequence ID" value="KAF5324216.1"/>
    <property type="molecule type" value="Genomic_DNA"/>
</dbReference>
<evidence type="ECO:0000313" key="4">
    <source>
        <dbReference type="Proteomes" id="UP000567179"/>
    </source>
</evidence>
<gene>
    <name evidence="3" type="ORF">D9619_011368</name>
</gene>
<reference evidence="3 4" key="1">
    <citation type="journal article" date="2020" name="ISME J.">
        <title>Uncovering the hidden diversity of litter-decomposition mechanisms in mushroom-forming fungi.</title>
        <authorList>
            <person name="Floudas D."/>
            <person name="Bentzer J."/>
            <person name="Ahren D."/>
            <person name="Johansson T."/>
            <person name="Persson P."/>
            <person name="Tunlid A."/>
        </authorList>
    </citation>
    <scope>NUCLEOTIDE SEQUENCE [LARGE SCALE GENOMIC DNA]</scope>
    <source>
        <strain evidence="3 4">CBS 101986</strain>
    </source>
</reference>
<dbReference type="OrthoDB" id="3126055at2759"/>
<keyword evidence="1" id="KW-1133">Transmembrane helix</keyword>
<sequence>MTQEAKFKNGPQMWNCGNDFENPIPTGTGKDSESEVFDKNHWKVVFDSYLEADRKQCEQWKDEVNTLLVFAGLFSAVITAFLIESYKYLLPQGSPDPSKFVSNSPHVIRLNSLWFCSLVLALSSAAIGIVALQWIRNHERYHDIKPRDALSVYEMRTKAIRAWHIRWAFLSLPLLVLVALVLFFVGLVDFLLSLNKEVAAPVAVLVYSTLALLFITTVLPSLQIFRLYFFTPDVKTNADMPTPCPYKSPQSWIFHRFLIYMIRFVRYLKRTLLCGDDVQIDIVSLPDMPLYFTFHTSPSKWTDYDTKWLRLRDMYSQTMATGIKGSFASIYMEHPRRPIHDEAQILINTVSKKIPSADVLFAAYHCFREISKNALYQGFQSTTDYANPKHIERNAILRGYYWKHIPHSTFTPVSNLVASPSPHLLHDENMLVFLKMHNSDNLPEEASRIISTHLLELQARILAYTYVAEPAHELKIPADSRIEWLDMMSLQYQDLINSTTTIPKFKIWSQFSPGSLNGNEVSVSTGTIKKAVIHFSMIFERFVQHIAESGSLDWQGTTIYAHRNTAQFLAVPVVMLRYRGTDQNPFDVFSRFETSFNIIQTALGDTPVPNIDPKRADYLFLFACLFIERLLSQKIKPPLTPFKEVKHCERMADFIEALSSFEQRKDSPIRIKENWRNFWSKTGLPGAPTFKSRSDATEQFEPAKQADPNKLSYIHWERIPDWIPINPPAPPAR</sequence>
<proteinExistence type="predicted"/>
<comment type="caution">
    <text evidence="3">The sequence shown here is derived from an EMBL/GenBank/DDBJ whole genome shotgun (WGS) entry which is preliminary data.</text>
</comment>
<feature type="transmembrane region" description="Helical" evidence="1">
    <location>
        <begin position="64"/>
        <end position="83"/>
    </location>
</feature>
<keyword evidence="1" id="KW-0812">Transmembrane</keyword>
<keyword evidence="4" id="KW-1185">Reference proteome</keyword>
<dbReference type="Pfam" id="PF20153">
    <property type="entry name" value="DUF6535"/>
    <property type="match status" value="1"/>
</dbReference>
<dbReference type="Proteomes" id="UP000567179">
    <property type="component" value="Unassembled WGS sequence"/>
</dbReference>
<dbReference type="AlphaFoldDB" id="A0A8H5BJA5"/>
<keyword evidence="1" id="KW-0472">Membrane</keyword>
<feature type="transmembrane region" description="Helical" evidence="1">
    <location>
        <begin position="112"/>
        <end position="135"/>
    </location>
</feature>
<protein>
    <recommendedName>
        <fullName evidence="2">DUF6535 domain-containing protein</fullName>
    </recommendedName>
</protein>
<dbReference type="InterPro" id="IPR045338">
    <property type="entry name" value="DUF6535"/>
</dbReference>
<feature type="transmembrane region" description="Helical" evidence="1">
    <location>
        <begin position="165"/>
        <end position="192"/>
    </location>
</feature>
<name>A0A8H5BJA5_9AGAR</name>
<evidence type="ECO:0000313" key="3">
    <source>
        <dbReference type="EMBL" id="KAF5324216.1"/>
    </source>
</evidence>
<evidence type="ECO:0000256" key="1">
    <source>
        <dbReference type="SAM" id="Phobius"/>
    </source>
</evidence>